<dbReference type="Pfam" id="PF02458">
    <property type="entry name" value="Transferase"/>
    <property type="match status" value="1"/>
</dbReference>
<sequence length="431" mass="48589">MKVDVEVISRETITPSSSTPDHLRNYQLSFLDQISPPIFMPLVLFYPVDVDNKYNSAVRSNYLKKSLSETLTRFYPLAGRVIDNIYVDCNDEGVPYVEARVNCQLSEVIRNPIPGELNKFLPYELDDTNDLGMAIQVNFFDCGGLAVGVLISHKIADAFSFIMFVNNWAATARGDSDLHCPRFESATLFPPIDITSFKPSIGMTKENIVTKRFVFIASKIAALRDKYTENTINNGPKRPTRIEALSAFIWSRFIAATGIKADPNKLYLVLHAVNLRPRFDPPLPDYSFGNISRISIAVPSMDSEEPCYGIVKKMRDAIRGVDSNYVTNLREGDQHLNFIKELGENYTKGDLVSFSFTSLCRFPLHEADFGWGMPIWVGSASLTFKNLVSFLDTPSRDGIEAWVNLDEEDMVKFEDDRELRAFVSPSHGVEQ</sequence>
<dbReference type="PANTHER" id="PTHR31623">
    <property type="entry name" value="F21J9.9"/>
    <property type="match status" value="1"/>
</dbReference>
<dbReference type="InterPro" id="IPR023213">
    <property type="entry name" value="CAT-like_dom_sf"/>
</dbReference>
<dbReference type="EMBL" id="CAUOFW020000814">
    <property type="protein sequence ID" value="CAK9137372.1"/>
    <property type="molecule type" value="Genomic_DNA"/>
</dbReference>
<dbReference type="Gene3D" id="3.30.559.10">
    <property type="entry name" value="Chloramphenicol acetyltransferase-like domain"/>
    <property type="match status" value="2"/>
</dbReference>
<gene>
    <name evidence="4" type="ORF">ILEXP_LOCUS4396</name>
</gene>
<name>A0ABC8R088_9AQUA</name>
<keyword evidence="2" id="KW-0808">Transferase</keyword>
<proteinExistence type="inferred from homology"/>
<dbReference type="GO" id="GO:0016746">
    <property type="term" value="F:acyltransferase activity"/>
    <property type="evidence" value="ECO:0007669"/>
    <property type="project" value="UniProtKB-KW"/>
</dbReference>
<keyword evidence="3" id="KW-0012">Acyltransferase</keyword>
<protein>
    <recommendedName>
        <fullName evidence="6">Vinorine synthase-like</fullName>
    </recommendedName>
</protein>
<dbReference type="AlphaFoldDB" id="A0ABC8R088"/>
<evidence type="ECO:0000313" key="5">
    <source>
        <dbReference type="Proteomes" id="UP001642360"/>
    </source>
</evidence>
<dbReference type="Proteomes" id="UP001642360">
    <property type="component" value="Unassembled WGS sequence"/>
</dbReference>
<evidence type="ECO:0000256" key="1">
    <source>
        <dbReference type="ARBA" id="ARBA00009861"/>
    </source>
</evidence>
<reference evidence="4 5" key="1">
    <citation type="submission" date="2024-02" db="EMBL/GenBank/DDBJ databases">
        <authorList>
            <person name="Vignale AGUSTIN F."/>
            <person name="Sosa J E."/>
            <person name="Modenutti C."/>
        </authorList>
    </citation>
    <scope>NUCLEOTIDE SEQUENCE [LARGE SCALE GENOMIC DNA]</scope>
</reference>
<organism evidence="4 5">
    <name type="scientific">Ilex paraguariensis</name>
    <name type="common">yerba mate</name>
    <dbReference type="NCBI Taxonomy" id="185542"/>
    <lineage>
        <taxon>Eukaryota</taxon>
        <taxon>Viridiplantae</taxon>
        <taxon>Streptophyta</taxon>
        <taxon>Embryophyta</taxon>
        <taxon>Tracheophyta</taxon>
        <taxon>Spermatophyta</taxon>
        <taxon>Magnoliopsida</taxon>
        <taxon>eudicotyledons</taxon>
        <taxon>Gunneridae</taxon>
        <taxon>Pentapetalae</taxon>
        <taxon>asterids</taxon>
        <taxon>campanulids</taxon>
        <taxon>Aquifoliales</taxon>
        <taxon>Aquifoliaceae</taxon>
        <taxon>Ilex</taxon>
    </lineage>
</organism>
<evidence type="ECO:0000256" key="3">
    <source>
        <dbReference type="ARBA" id="ARBA00023315"/>
    </source>
</evidence>
<accession>A0ABC8R088</accession>
<comment type="caution">
    <text evidence="4">The sequence shown here is derived from an EMBL/GenBank/DDBJ whole genome shotgun (WGS) entry which is preliminary data.</text>
</comment>
<evidence type="ECO:0000313" key="4">
    <source>
        <dbReference type="EMBL" id="CAK9137372.1"/>
    </source>
</evidence>
<keyword evidence="5" id="KW-1185">Reference proteome</keyword>
<evidence type="ECO:0000256" key="2">
    <source>
        <dbReference type="ARBA" id="ARBA00022679"/>
    </source>
</evidence>
<comment type="similarity">
    <text evidence="1">Belongs to the plant acyltransferase family.</text>
</comment>
<dbReference type="PANTHER" id="PTHR31623:SF17">
    <property type="entry name" value="F21J9.9"/>
    <property type="match status" value="1"/>
</dbReference>
<evidence type="ECO:0008006" key="6">
    <source>
        <dbReference type="Google" id="ProtNLM"/>
    </source>
</evidence>